<reference evidence="2" key="1">
    <citation type="journal article" date="2019" name="Plant Biotechnol. J.">
        <title>Genome sequencing of the Australian wild diploid species Gossypium australe highlights disease resistance and delayed gland morphogenesis.</title>
        <authorList>
            <person name="Cai Y."/>
            <person name="Cai X."/>
            <person name="Wang Q."/>
            <person name="Wang P."/>
            <person name="Zhang Y."/>
            <person name="Cai C."/>
            <person name="Xu Y."/>
            <person name="Wang K."/>
            <person name="Zhou Z."/>
            <person name="Wang C."/>
            <person name="Geng S."/>
            <person name="Li B."/>
            <person name="Dong Q."/>
            <person name="Hou Y."/>
            <person name="Wang H."/>
            <person name="Ai P."/>
            <person name="Liu Z."/>
            <person name="Yi F."/>
            <person name="Sun M."/>
            <person name="An G."/>
            <person name="Cheng J."/>
            <person name="Zhang Y."/>
            <person name="Shi Q."/>
            <person name="Xie Y."/>
            <person name="Shi X."/>
            <person name="Chang Y."/>
            <person name="Huang F."/>
            <person name="Chen Y."/>
            <person name="Hong S."/>
            <person name="Mi L."/>
            <person name="Sun Q."/>
            <person name="Zhang L."/>
            <person name="Zhou B."/>
            <person name="Peng R."/>
            <person name="Zhang X."/>
            <person name="Liu F."/>
        </authorList>
    </citation>
    <scope>NUCLEOTIDE SEQUENCE [LARGE SCALE GENOMIC DNA]</scope>
    <source>
        <strain evidence="2">cv. PA1801</strain>
    </source>
</reference>
<keyword evidence="2" id="KW-1185">Reference proteome</keyword>
<proteinExistence type="predicted"/>
<accession>A0A5B6VQM7</accession>
<evidence type="ECO:0000313" key="2">
    <source>
        <dbReference type="Proteomes" id="UP000325315"/>
    </source>
</evidence>
<name>A0A5B6VQM7_9ROSI</name>
<protein>
    <submittedName>
        <fullName evidence="1">DNA/RNA polymerases superfamily protein</fullName>
    </submittedName>
</protein>
<dbReference type="Pfam" id="PF08284">
    <property type="entry name" value="RVP_2"/>
    <property type="match status" value="1"/>
</dbReference>
<dbReference type="AlphaFoldDB" id="A0A5B6VQM7"/>
<dbReference type="Proteomes" id="UP000325315">
    <property type="component" value="Unassembled WGS sequence"/>
</dbReference>
<comment type="caution">
    <text evidence="1">The sequence shown here is derived from an EMBL/GenBank/DDBJ whole genome shotgun (WGS) entry which is preliminary data.</text>
</comment>
<dbReference type="InterPro" id="IPR021109">
    <property type="entry name" value="Peptidase_aspartic_dom_sf"/>
</dbReference>
<dbReference type="Gene3D" id="2.40.70.10">
    <property type="entry name" value="Acid Proteases"/>
    <property type="match status" value="1"/>
</dbReference>
<organism evidence="1 2">
    <name type="scientific">Gossypium australe</name>
    <dbReference type="NCBI Taxonomy" id="47621"/>
    <lineage>
        <taxon>Eukaryota</taxon>
        <taxon>Viridiplantae</taxon>
        <taxon>Streptophyta</taxon>
        <taxon>Embryophyta</taxon>
        <taxon>Tracheophyta</taxon>
        <taxon>Spermatophyta</taxon>
        <taxon>Magnoliopsida</taxon>
        <taxon>eudicotyledons</taxon>
        <taxon>Gunneridae</taxon>
        <taxon>Pentapetalae</taxon>
        <taxon>rosids</taxon>
        <taxon>malvids</taxon>
        <taxon>Malvales</taxon>
        <taxon>Malvaceae</taxon>
        <taxon>Malvoideae</taxon>
        <taxon>Gossypium</taxon>
    </lineage>
</organism>
<sequence length="122" mass="14128">MGRFSLFDTCIYTLIDIGFTHSYICDKFVVERSFRVVSNESIVVNRMVKDCSLSFGGQDFLADLMLLSIHEFDDIWGLGWLTRHNAMVEYKSRGVWLVSADGNKVFVLRVERDMRNSLVYTI</sequence>
<gene>
    <name evidence="1" type="ORF">EPI10_016914</name>
</gene>
<dbReference type="EMBL" id="SMMG02000006">
    <property type="protein sequence ID" value="KAA3471275.1"/>
    <property type="molecule type" value="Genomic_DNA"/>
</dbReference>
<evidence type="ECO:0000313" key="1">
    <source>
        <dbReference type="EMBL" id="KAA3471275.1"/>
    </source>
</evidence>